<sequence>MSRISFIIFSLYVLYVQTDAIQKCSKNKNRFWQTEAVIELGLKYPETPRLGGCVVNITNNTDKHSVHITGYGINMDYVSIGSNEDIVGVAQGIYNDYILVTAIFTAAKLSNPIIKVTSTDLTITCTELDCNGVITNMHSRSITIIGTCIHCVNVTTYPDYMGKIGDKPYNVNLLQLPRLKNTNNVNNTTTSKCNVPFDDVQFYLCDRIDMKYPYVGHPRLPYETMKNL</sequence>
<keyword evidence="8" id="KW-0325">Glycoprotein</keyword>
<evidence type="ECO:0000313" key="17">
    <source>
        <dbReference type="Proteomes" id="UP000217428"/>
    </source>
</evidence>
<gene>
    <name evidence="16" type="ORF">EPTV-WA-173</name>
</gene>
<dbReference type="GO" id="GO:0044165">
    <property type="term" value="C:host cell endoplasmic reticulum"/>
    <property type="evidence" value="ECO:0007669"/>
    <property type="project" value="UniProtKB-SubCell"/>
</dbReference>
<keyword evidence="3" id="KW-0244">Early protein</keyword>
<organism evidence="16 17">
    <name type="scientific">Eptesipox virus</name>
    <dbReference type="NCBI Taxonomy" id="1329402"/>
    <lineage>
        <taxon>Viruses</taxon>
        <taxon>Varidnaviria</taxon>
        <taxon>Bamfordvirae</taxon>
        <taxon>Nucleocytoviricota</taxon>
        <taxon>Pokkesviricetes</taxon>
        <taxon>Chitovirales</taxon>
        <taxon>Poxviridae</taxon>
        <taxon>Chordopoxvirinae</taxon>
        <taxon>Vespertilionpoxvirus</taxon>
        <taxon>Vespertilionpoxvirus eptesipox</taxon>
    </lineage>
</organism>
<evidence type="ECO:0000256" key="10">
    <source>
        <dbReference type="ARBA" id="ARBA00023280"/>
    </source>
</evidence>
<keyword evidence="4" id="KW-0964">Secreted</keyword>
<dbReference type="GO" id="GO:0085034">
    <property type="term" value="P:symbiont-mediated suppression of host NF-kappaB cascade"/>
    <property type="evidence" value="ECO:0007669"/>
    <property type="project" value="UniProtKB-KW"/>
</dbReference>
<evidence type="ECO:0000256" key="15">
    <source>
        <dbReference type="ARBA" id="ARBA00045309"/>
    </source>
</evidence>
<evidence type="ECO:0000256" key="12">
    <source>
        <dbReference type="ARBA" id="ARBA00034797"/>
    </source>
</evidence>
<evidence type="ECO:0000256" key="4">
    <source>
        <dbReference type="ARBA" id="ARBA00022525"/>
    </source>
</evidence>
<comment type="subcellular location">
    <subcellularLocation>
        <location evidence="1">Host endoplasmic reticulum</location>
    </subcellularLocation>
    <subcellularLocation>
        <location evidence="2">Secreted</location>
    </subcellularLocation>
</comment>
<comment type="subunit">
    <text evidence="12">Homooligomer. Interacts with host CD80 and CD86 when secreted.</text>
</comment>
<keyword evidence="17" id="KW-1185">Reference proteome</keyword>
<evidence type="ECO:0000256" key="2">
    <source>
        <dbReference type="ARBA" id="ARBA00004613"/>
    </source>
</evidence>
<dbReference type="EMBL" id="KY747497">
    <property type="protein sequence ID" value="ASK51374.1"/>
    <property type="molecule type" value="Genomic_DNA"/>
</dbReference>
<keyword evidence="7" id="KW-1100">Inhibition of host NF-kappa-B by virus</keyword>
<dbReference type="Proteomes" id="UP000217428">
    <property type="component" value="Segment"/>
</dbReference>
<evidence type="ECO:0000256" key="1">
    <source>
        <dbReference type="ARBA" id="ARBA00004354"/>
    </source>
</evidence>
<keyword evidence="9" id="KW-1038">Host endoplasmic reticulum</keyword>
<evidence type="ECO:0000256" key="14">
    <source>
        <dbReference type="ARBA" id="ARBA00034914"/>
    </source>
</evidence>
<evidence type="ECO:0000256" key="6">
    <source>
        <dbReference type="ARBA" id="ARBA00022729"/>
    </source>
</evidence>
<proteinExistence type="inferred from homology"/>
<dbReference type="InterPro" id="IPR006971">
    <property type="entry name" value="Poxvirus_M2"/>
</dbReference>
<keyword evidence="10" id="KW-0899">Viral immunoevasion</keyword>
<dbReference type="OrthoDB" id="16522at10239"/>
<accession>A0A220T6N0</accession>
<evidence type="ECO:0000313" key="16">
    <source>
        <dbReference type="EMBL" id="ASK51374.1"/>
    </source>
</evidence>
<evidence type="ECO:0000256" key="9">
    <source>
        <dbReference type="ARBA" id="ARBA00023184"/>
    </source>
</evidence>
<comment type="similarity">
    <text evidence="11">Belongs to the orthopoxvirus OPG038 family.</text>
</comment>
<keyword evidence="6" id="KW-0732">Signal</keyword>
<evidence type="ECO:0000256" key="3">
    <source>
        <dbReference type="ARBA" id="ARBA00022518"/>
    </source>
</evidence>
<name>A0A220T6N0_9POXV</name>
<evidence type="ECO:0000256" key="8">
    <source>
        <dbReference type="ARBA" id="ARBA00023180"/>
    </source>
</evidence>
<protein>
    <recommendedName>
        <fullName evidence="13">Early protein OPG038</fullName>
    </recommendedName>
    <alternativeName>
        <fullName evidence="14">Protein M2</fullName>
    </alternativeName>
</protein>
<evidence type="ECO:0000256" key="7">
    <source>
        <dbReference type="ARBA" id="ARBA00022863"/>
    </source>
</evidence>
<evidence type="ECO:0000256" key="11">
    <source>
        <dbReference type="ARBA" id="ARBA00034764"/>
    </source>
</evidence>
<comment type="function">
    <text evidence="15">Plays a role in immune evasion. When secreted, inhibits T-cell activation by preventing the binding of host CD80 and CD86 to soluble CTLA4 and CD28. In the infected cell, may inhibits host NF kappa B activation.</text>
</comment>
<keyword evidence="5" id="KW-0945">Host-virus interaction</keyword>
<dbReference type="GO" id="GO:0005576">
    <property type="term" value="C:extracellular region"/>
    <property type="evidence" value="ECO:0007669"/>
    <property type="project" value="UniProtKB-SubCell"/>
</dbReference>
<reference evidence="16 17" key="1">
    <citation type="journal article" date="2017" name="Virus Genes">
        <title>Characterization of Eptesipoxvirus, a novel poxvirus from a microchiropteran bat.</title>
        <authorList>
            <person name="Tu S.L."/>
            <person name="Nakazawa Y."/>
            <person name="Gao J."/>
            <person name="Wilkins K."/>
            <person name="Gallardo-Romero N."/>
            <person name="Li Y."/>
            <person name="Emerson G.L."/>
            <person name="Carroll D.S."/>
            <person name="Upton C."/>
        </authorList>
    </citation>
    <scope>NUCLEOTIDE SEQUENCE [LARGE SCALE GENOMIC DNA]</scope>
    <source>
        <strain evidence="16 17">Washington</strain>
    </source>
</reference>
<evidence type="ECO:0000256" key="13">
    <source>
        <dbReference type="ARBA" id="ARBA00034839"/>
    </source>
</evidence>
<evidence type="ECO:0000256" key="5">
    <source>
        <dbReference type="ARBA" id="ARBA00022581"/>
    </source>
</evidence>
<dbReference type="Pfam" id="PF04887">
    <property type="entry name" value="Pox_M2"/>
    <property type="match status" value="1"/>
</dbReference>